<accession>A0A5N1JE01</accession>
<evidence type="ECO:0000259" key="2">
    <source>
        <dbReference type="PROSITE" id="PS51704"/>
    </source>
</evidence>
<dbReference type="PANTHER" id="PTHR46211:SF14">
    <property type="entry name" value="GLYCEROPHOSPHODIESTER PHOSPHODIESTERASE"/>
    <property type="match status" value="1"/>
</dbReference>
<protein>
    <submittedName>
        <fullName evidence="3">Glycerophosphodiester phosphodiesterase family protein</fullName>
    </submittedName>
</protein>
<dbReference type="GO" id="GO:0008081">
    <property type="term" value="F:phosphoric diester hydrolase activity"/>
    <property type="evidence" value="ECO:0007669"/>
    <property type="project" value="InterPro"/>
</dbReference>
<dbReference type="InterPro" id="IPR017946">
    <property type="entry name" value="PLC-like_Pdiesterase_TIM-brl"/>
</dbReference>
<dbReference type="PROSITE" id="PS51704">
    <property type="entry name" value="GP_PDE"/>
    <property type="match status" value="1"/>
</dbReference>
<dbReference type="SUPFAM" id="SSF51695">
    <property type="entry name" value="PLC-like phosphodiesterases"/>
    <property type="match status" value="1"/>
</dbReference>
<dbReference type="AlphaFoldDB" id="A0A5N1JE01"/>
<comment type="caution">
    <text evidence="3">The sequence shown here is derived from an EMBL/GenBank/DDBJ whole genome shotgun (WGS) entry which is preliminary data.</text>
</comment>
<dbReference type="Proteomes" id="UP000326344">
    <property type="component" value="Unassembled WGS sequence"/>
</dbReference>
<organism evidence="3 4">
    <name type="scientific">Larkinella humicola</name>
    <dbReference type="NCBI Taxonomy" id="2607654"/>
    <lineage>
        <taxon>Bacteria</taxon>
        <taxon>Pseudomonadati</taxon>
        <taxon>Bacteroidota</taxon>
        <taxon>Cytophagia</taxon>
        <taxon>Cytophagales</taxon>
        <taxon>Spirosomataceae</taxon>
        <taxon>Larkinella</taxon>
    </lineage>
</organism>
<feature type="chain" id="PRO_5024942213" evidence="1">
    <location>
        <begin position="23"/>
        <end position="269"/>
    </location>
</feature>
<dbReference type="CDD" id="cd08566">
    <property type="entry name" value="GDPD_AtGDE_like"/>
    <property type="match status" value="1"/>
</dbReference>
<name>A0A5N1JE01_9BACT</name>
<keyword evidence="1" id="KW-0732">Signal</keyword>
<feature type="signal peptide" evidence="1">
    <location>
        <begin position="1"/>
        <end position="22"/>
    </location>
</feature>
<dbReference type="EMBL" id="VTWS01000007">
    <property type="protein sequence ID" value="KAA9347963.1"/>
    <property type="molecule type" value="Genomic_DNA"/>
</dbReference>
<dbReference type="GO" id="GO:0006629">
    <property type="term" value="P:lipid metabolic process"/>
    <property type="evidence" value="ECO:0007669"/>
    <property type="project" value="InterPro"/>
</dbReference>
<evidence type="ECO:0000313" key="3">
    <source>
        <dbReference type="EMBL" id="KAA9347963.1"/>
    </source>
</evidence>
<dbReference type="Gene3D" id="3.20.20.190">
    <property type="entry name" value="Phosphatidylinositol (PI) phosphodiesterase"/>
    <property type="match status" value="1"/>
</dbReference>
<proteinExistence type="predicted"/>
<dbReference type="RefSeq" id="WP_150880532.1">
    <property type="nucleotide sequence ID" value="NZ_VTWS01000007.1"/>
</dbReference>
<gene>
    <name evidence="3" type="ORF">F0P93_25420</name>
</gene>
<dbReference type="PANTHER" id="PTHR46211">
    <property type="entry name" value="GLYCEROPHOSPHORYL DIESTER PHOSPHODIESTERASE"/>
    <property type="match status" value="1"/>
</dbReference>
<sequence>MMRLLPFLLLAFGAIFQNTANAQPFISAHRGSSLVAPENTMATFRAVLTMPVKYIEIDVRTTRDGQLVILHDGKLDRTTSGSGPVENLTLAEVKQLSAGKGFDENFKDERIPTLKEVCRLIRDWNAGHVAKVNLYVDCKAVAPEPLVAELAEFGVLTDAVFYGSDDYLVALKRVAPTAKLMPSLKNADELSAKVEKFHPYAFDVRWSSLTPALVRQIHDQGIQVFSDALGFFEHADHYKKAAQMGLDVIQTDYVLKVRQALDTLKPKNE</sequence>
<dbReference type="Pfam" id="PF03009">
    <property type="entry name" value="GDPD"/>
    <property type="match status" value="1"/>
</dbReference>
<keyword evidence="4" id="KW-1185">Reference proteome</keyword>
<reference evidence="3 4" key="1">
    <citation type="submission" date="2019-09" db="EMBL/GenBank/DDBJ databases">
        <title>Genome Sequence of Larkinella sp MA1.</title>
        <authorList>
            <person name="Srinivasan S."/>
        </authorList>
    </citation>
    <scope>NUCLEOTIDE SEQUENCE [LARGE SCALE GENOMIC DNA]</scope>
    <source>
        <strain evidence="3 4">MA1</strain>
    </source>
</reference>
<dbReference type="InterPro" id="IPR030395">
    <property type="entry name" value="GP_PDE_dom"/>
</dbReference>
<evidence type="ECO:0000313" key="4">
    <source>
        <dbReference type="Proteomes" id="UP000326344"/>
    </source>
</evidence>
<evidence type="ECO:0000256" key="1">
    <source>
        <dbReference type="SAM" id="SignalP"/>
    </source>
</evidence>
<feature type="domain" description="GP-PDE" evidence="2">
    <location>
        <begin position="24"/>
        <end position="261"/>
    </location>
</feature>